<evidence type="ECO:0000256" key="3">
    <source>
        <dbReference type="RuleBase" id="RU004378"/>
    </source>
</evidence>
<evidence type="ECO:0000256" key="4">
    <source>
        <dbReference type="SAM" id="SignalP"/>
    </source>
</evidence>
<accession>A0AAU9TDG2</accession>
<evidence type="ECO:0000256" key="2">
    <source>
        <dbReference type="ARBA" id="ARBA00022737"/>
    </source>
</evidence>
<feature type="chain" id="PRO_5043908514" evidence="4">
    <location>
        <begin position="21"/>
        <end position="180"/>
    </location>
</feature>
<dbReference type="Proteomes" id="UP001153954">
    <property type="component" value="Unassembled WGS sequence"/>
</dbReference>
<evidence type="ECO:0000313" key="6">
    <source>
        <dbReference type="Proteomes" id="UP001153954"/>
    </source>
</evidence>
<dbReference type="Pfam" id="PF01723">
    <property type="entry name" value="Chorion_1"/>
    <property type="match status" value="1"/>
</dbReference>
<proteinExistence type="inferred from homology"/>
<evidence type="ECO:0000256" key="1">
    <source>
        <dbReference type="ARBA" id="ARBA00005906"/>
    </source>
</evidence>
<dbReference type="EMBL" id="CAKOGL010000002">
    <property type="protein sequence ID" value="CAH2084047.1"/>
    <property type="molecule type" value="Genomic_DNA"/>
</dbReference>
<gene>
    <name evidence="5" type="ORF">EEDITHA_LOCUS659</name>
</gene>
<dbReference type="GO" id="GO:0042600">
    <property type="term" value="C:egg chorion"/>
    <property type="evidence" value="ECO:0007669"/>
    <property type="project" value="InterPro"/>
</dbReference>
<keyword evidence="6" id="KW-1185">Reference proteome</keyword>
<comment type="caution">
    <text evidence="5">The sequence shown here is derived from an EMBL/GenBank/DDBJ whole genome shotgun (WGS) entry which is preliminary data.</text>
</comment>
<comment type="similarity">
    <text evidence="1 3">Belongs to the chorion protein family.</text>
</comment>
<feature type="signal peptide" evidence="4">
    <location>
        <begin position="1"/>
        <end position="20"/>
    </location>
</feature>
<dbReference type="GO" id="GO:0007304">
    <property type="term" value="P:chorion-containing eggshell formation"/>
    <property type="evidence" value="ECO:0007669"/>
    <property type="project" value="InterPro"/>
</dbReference>
<keyword evidence="4" id="KW-0732">Signal</keyword>
<keyword evidence="2" id="KW-0677">Repeat</keyword>
<dbReference type="InterPro" id="IPR002635">
    <property type="entry name" value="Chorion"/>
</dbReference>
<dbReference type="AlphaFoldDB" id="A0AAU9TDG2"/>
<sequence>MFKLVLLVCAQVLFIQSIAGQCMGRYSMGPRAADAFSIPVPVGSSGCGVAAIPASSGGGLEISSTSSISPNGFSVTSENAIEGNLAVVGALPFLGAVALEGVLPTTGVGSVNYGCGNGEVAIMSENNAPTGIAGSLGSGAFGYGFGPRAAANSIGYGTMSHGLSSRSGSYHTGCGCGATI</sequence>
<dbReference type="GO" id="GO:0005213">
    <property type="term" value="F:structural constituent of egg chorion"/>
    <property type="evidence" value="ECO:0007669"/>
    <property type="project" value="InterPro"/>
</dbReference>
<name>A0AAU9TDG2_EUPED</name>
<protein>
    <submittedName>
        <fullName evidence="5">Uncharacterized protein</fullName>
    </submittedName>
</protein>
<organism evidence="5 6">
    <name type="scientific">Euphydryas editha</name>
    <name type="common">Edith's checkerspot</name>
    <dbReference type="NCBI Taxonomy" id="104508"/>
    <lineage>
        <taxon>Eukaryota</taxon>
        <taxon>Metazoa</taxon>
        <taxon>Ecdysozoa</taxon>
        <taxon>Arthropoda</taxon>
        <taxon>Hexapoda</taxon>
        <taxon>Insecta</taxon>
        <taxon>Pterygota</taxon>
        <taxon>Neoptera</taxon>
        <taxon>Endopterygota</taxon>
        <taxon>Lepidoptera</taxon>
        <taxon>Glossata</taxon>
        <taxon>Ditrysia</taxon>
        <taxon>Papilionoidea</taxon>
        <taxon>Nymphalidae</taxon>
        <taxon>Nymphalinae</taxon>
        <taxon>Euphydryas</taxon>
    </lineage>
</organism>
<evidence type="ECO:0000313" key="5">
    <source>
        <dbReference type="EMBL" id="CAH2084047.1"/>
    </source>
</evidence>
<reference evidence="5" key="1">
    <citation type="submission" date="2022-03" db="EMBL/GenBank/DDBJ databases">
        <authorList>
            <person name="Tunstrom K."/>
        </authorList>
    </citation>
    <scope>NUCLEOTIDE SEQUENCE</scope>
</reference>